<feature type="transmembrane region" description="Helical" evidence="1">
    <location>
        <begin position="362"/>
        <end position="382"/>
    </location>
</feature>
<evidence type="ECO:0000313" key="2">
    <source>
        <dbReference type="EMBL" id="JAV33492.1"/>
    </source>
</evidence>
<dbReference type="AlphaFoldDB" id="A0A1Q3G126"/>
<reference evidence="2" key="1">
    <citation type="submission" date="2017-01" db="EMBL/GenBank/DDBJ databases">
        <title>A deep insight into the sialotranscriptome of adult male and female Cluex tarsalis mosquitoes.</title>
        <authorList>
            <person name="Ribeiro J.M."/>
            <person name="Moreira F."/>
            <person name="Bernard K.A."/>
            <person name="Calvo E."/>
        </authorList>
    </citation>
    <scope>NUCLEOTIDE SEQUENCE</scope>
    <source>
        <strain evidence="2">Kern County</strain>
        <tissue evidence="2">Salivary glands</tissue>
    </source>
</reference>
<keyword evidence="1" id="KW-0812">Transmembrane</keyword>
<keyword evidence="1" id="KW-0472">Membrane</keyword>
<keyword evidence="1" id="KW-1133">Transmembrane helix</keyword>
<name>A0A1Q3G126_CULTA</name>
<evidence type="ECO:0000256" key="1">
    <source>
        <dbReference type="SAM" id="Phobius"/>
    </source>
</evidence>
<proteinExistence type="predicted"/>
<accession>A0A1Q3G126</accession>
<sequence>MGSGSQFRMYALVAAILAGSGCVVLGGSVFEGSQQEVDVKTFLAEICDSGSPLMSVTVKSFSVDHIDRTLAHVCKEGIHGSLLLWVTAENFASAPELDTAVKYVGRAAAAEEFAGYCAFDVTSGNCTNEHGVAPTSTVILGEKYPERYELRDMIYKKWTNTTRLGSPILAYATLKNRDATYKYIDQDISYLEDTRIEYQLPATVMSGLPMGVFRGKILAHKTISGETYYGRSFKTINAVRYMSPHTVINVTVVGSEDRAYREFRGKLVTVYTDEEGYSWAKNLASVEGASIETSLTETHPEYGVVTSLYDESQLLPGVPTLSPGNPHTDHKYKNHLVTKTENLHIHINDRELNQVYPGFRNIAIGAAILFFSVLGIALLDIIRRTITNRRAKKLKIGKYSRVNGM</sequence>
<protein>
    <submittedName>
        <fullName evidence="2">Uncharacterized protein</fullName>
    </submittedName>
</protein>
<dbReference type="EMBL" id="GFDL01001553">
    <property type="protein sequence ID" value="JAV33492.1"/>
    <property type="molecule type" value="Transcribed_RNA"/>
</dbReference>
<organism evidence="2">
    <name type="scientific">Culex tarsalis</name>
    <name type="common">Encephalitis mosquito</name>
    <dbReference type="NCBI Taxonomy" id="7177"/>
    <lineage>
        <taxon>Eukaryota</taxon>
        <taxon>Metazoa</taxon>
        <taxon>Ecdysozoa</taxon>
        <taxon>Arthropoda</taxon>
        <taxon>Hexapoda</taxon>
        <taxon>Insecta</taxon>
        <taxon>Pterygota</taxon>
        <taxon>Neoptera</taxon>
        <taxon>Endopterygota</taxon>
        <taxon>Diptera</taxon>
        <taxon>Nematocera</taxon>
        <taxon>Culicoidea</taxon>
        <taxon>Culicidae</taxon>
        <taxon>Culicinae</taxon>
        <taxon>Culicini</taxon>
        <taxon>Culex</taxon>
        <taxon>Culex</taxon>
    </lineage>
</organism>